<evidence type="ECO:0000313" key="3">
    <source>
        <dbReference type="Proteomes" id="UP000199009"/>
    </source>
</evidence>
<proteinExistence type="predicted"/>
<dbReference type="EMBL" id="LT629692">
    <property type="protein sequence ID" value="SDG33002.1"/>
    <property type="molecule type" value="Genomic_DNA"/>
</dbReference>
<protein>
    <recommendedName>
        <fullName evidence="4">Glycosyl transferase family 2</fullName>
    </recommendedName>
</protein>
<accession>A0A1G8DZN6</accession>
<evidence type="ECO:0000313" key="2">
    <source>
        <dbReference type="EMBL" id="SDH63078.1"/>
    </source>
</evidence>
<evidence type="ECO:0000313" key="1">
    <source>
        <dbReference type="EMBL" id="SDG33002.1"/>
    </source>
</evidence>
<dbReference type="STRING" id="370764.SAMN04489810_0005"/>
<name>A0A1G8DZN6_9MICO</name>
<sequence>MSTQIVGRAQRRLAKLRRGMKASLITPVLRSRAARSNRSLVDESNDVVICLTSYGDRLGTVHLTVESIGSGRTLPGRLILWTDPGVDIDELPSPLRRMQARGLEIRPSAARVGSHTKYFPYVMSEVAHMRPLVTADDDSIYPRYWLARLQQAGASHAGEIVCYRAHRVGITPEGVLKPYNSWQPARDTEASVLNFATGVSGVYYPADFLDELRLAGDKFLATSPKADDVWLHYCAVANGRVIRQLGRTPEKYPELRATQETALHRYNTGLSANDSQIADTYSPEVLSVLRSRASV</sequence>
<reference evidence="2 3" key="1">
    <citation type="submission" date="2016-10" db="EMBL/GenBank/DDBJ databases">
        <authorList>
            <person name="de Groot N.N."/>
        </authorList>
    </citation>
    <scope>NUCLEOTIDE SEQUENCE [LARGE SCALE GENOMIC DNA]</scope>
    <source>
        <strain evidence="2 3">DSM 23142</strain>
    </source>
</reference>
<dbReference type="Proteomes" id="UP000199009">
    <property type="component" value="Chromosome I"/>
</dbReference>
<keyword evidence="3" id="KW-1185">Reference proteome</keyword>
<gene>
    <name evidence="1" type="ORF">SAMN04489810_0005</name>
    <name evidence="2" type="ORF">SAMN04489810_3492</name>
</gene>
<dbReference type="EMBL" id="LT629692">
    <property type="protein sequence ID" value="SDH63078.1"/>
    <property type="molecule type" value="Genomic_DNA"/>
</dbReference>
<evidence type="ECO:0008006" key="4">
    <source>
        <dbReference type="Google" id="ProtNLM"/>
    </source>
</evidence>
<organism evidence="2 3">
    <name type="scientific">Microbacterium pygmaeum</name>
    <dbReference type="NCBI Taxonomy" id="370764"/>
    <lineage>
        <taxon>Bacteria</taxon>
        <taxon>Bacillati</taxon>
        <taxon>Actinomycetota</taxon>
        <taxon>Actinomycetes</taxon>
        <taxon>Micrococcales</taxon>
        <taxon>Microbacteriaceae</taxon>
        <taxon>Microbacterium</taxon>
    </lineage>
</organism>
<dbReference type="AlphaFoldDB" id="A0A1G8DZN6"/>